<evidence type="ECO:0000313" key="1">
    <source>
        <dbReference type="EMBL" id="EET82349.1"/>
    </source>
</evidence>
<evidence type="ECO:0000313" key="2">
    <source>
        <dbReference type="Proteomes" id="UP000018419"/>
    </source>
</evidence>
<gene>
    <name evidence="1" type="ORF">ACIRA0001_3036</name>
</gene>
<protein>
    <submittedName>
        <fullName evidence="1">Uncharacterized protein</fullName>
    </submittedName>
</protein>
<name>A0ABP2GLS3_ACIRA</name>
<reference evidence="1 2" key="1">
    <citation type="submission" date="2009-07" db="EMBL/GenBank/DDBJ databases">
        <authorList>
            <person name="Madupu R."/>
            <person name="Durkin A.S."/>
            <person name="Torralba M."/>
            <person name="Methe B."/>
            <person name="Sutton G.G."/>
            <person name="Strausberg R.L."/>
            <person name="Nelson K.E."/>
        </authorList>
    </citation>
    <scope>NUCLEOTIDE SEQUENCE [LARGE SCALE GENOMIC DNA]</scope>
    <source>
        <strain evidence="1 2">SK82</strain>
    </source>
</reference>
<sequence>MWIKMTDKVIFPDFANEFVKMRNQFFTYPKLASFLQIFG</sequence>
<dbReference type="Proteomes" id="UP000018419">
    <property type="component" value="Unassembled WGS sequence"/>
</dbReference>
<accession>A0ABP2GLS3</accession>
<comment type="caution">
    <text evidence="1">The sequence shown here is derived from an EMBL/GenBank/DDBJ whole genome shotgun (WGS) entry which is preliminary data.</text>
</comment>
<proteinExistence type="predicted"/>
<dbReference type="EMBL" id="ACVR01000041">
    <property type="protein sequence ID" value="EET82349.1"/>
    <property type="molecule type" value="Genomic_DNA"/>
</dbReference>
<keyword evidence="2" id="KW-1185">Reference proteome</keyword>
<organism evidence="1 2">
    <name type="scientific">Acinetobacter radioresistens SK82</name>
    <dbReference type="NCBI Taxonomy" id="596318"/>
    <lineage>
        <taxon>Bacteria</taxon>
        <taxon>Pseudomonadati</taxon>
        <taxon>Pseudomonadota</taxon>
        <taxon>Gammaproteobacteria</taxon>
        <taxon>Moraxellales</taxon>
        <taxon>Moraxellaceae</taxon>
        <taxon>Acinetobacter</taxon>
    </lineage>
</organism>